<organism evidence="2">
    <name type="scientific">uncultured Caudovirales phage</name>
    <dbReference type="NCBI Taxonomy" id="2100421"/>
    <lineage>
        <taxon>Viruses</taxon>
        <taxon>Duplodnaviria</taxon>
        <taxon>Heunggongvirae</taxon>
        <taxon>Uroviricota</taxon>
        <taxon>Caudoviricetes</taxon>
        <taxon>Peduoviridae</taxon>
        <taxon>Maltschvirus</taxon>
        <taxon>Maltschvirus maltsch</taxon>
    </lineage>
</organism>
<evidence type="ECO:0000313" key="1">
    <source>
        <dbReference type="EMBL" id="CAB4134534.1"/>
    </source>
</evidence>
<sequence length="126" mass="13362">MTDGVLAEAVQAALSLALPGVYVGEPQDDQPIPSQAVLMELQTDIVVGSPLQRGTLTLNVISQADDFSKADQAEFASAVDAAMRSISITSGAVQIYGVVAQSTDNLREERHWRTSMPYIVGFGPTP</sequence>
<reference evidence="2" key="1">
    <citation type="submission" date="2020-04" db="EMBL/GenBank/DDBJ databases">
        <authorList>
            <person name="Chiriac C."/>
            <person name="Salcher M."/>
            <person name="Ghai R."/>
            <person name="Kavagutti S V."/>
        </authorList>
    </citation>
    <scope>NUCLEOTIDE SEQUENCE</scope>
</reference>
<proteinExistence type="predicted"/>
<dbReference type="EMBL" id="LR796287">
    <property type="protein sequence ID" value="CAB4134534.1"/>
    <property type="molecule type" value="Genomic_DNA"/>
</dbReference>
<gene>
    <name evidence="1" type="ORF">UFOVP279_7</name>
    <name evidence="2" type="ORF">UFOVP781_7</name>
</gene>
<dbReference type="EMBL" id="LR796731">
    <property type="protein sequence ID" value="CAB4161920.1"/>
    <property type="molecule type" value="Genomic_DNA"/>
</dbReference>
<name>A0A6J5NQ32_9CAUD</name>
<evidence type="ECO:0008006" key="3">
    <source>
        <dbReference type="Google" id="ProtNLM"/>
    </source>
</evidence>
<accession>A0A6J5NQ32</accession>
<evidence type="ECO:0000313" key="2">
    <source>
        <dbReference type="EMBL" id="CAB4161920.1"/>
    </source>
</evidence>
<protein>
    <recommendedName>
        <fullName evidence="3">Tail completion protein</fullName>
    </recommendedName>
</protein>